<dbReference type="PANTHER" id="PTHR24421">
    <property type="entry name" value="NITRATE/NITRITE SENSOR PROTEIN NARX-RELATED"/>
    <property type="match status" value="1"/>
</dbReference>
<evidence type="ECO:0000256" key="3">
    <source>
        <dbReference type="ARBA" id="ARBA00022679"/>
    </source>
</evidence>
<feature type="transmembrane region" description="Helical" evidence="6">
    <location>
        <begin position="114"/>
        <end position="136"/>
    </location>
</feature>
<dbReference type="Gene3D" id="1.20.5.1930">
    <property type="match status" value="1"/>
</dbReference>
<keyword evidence="6" id="KW-0812">Transmembrane</keyword>
<dbReference type="InterPro" id="IPR005467">
    <property type="entry name" value="His_kinase_dom"/>
</dbReference>
<feature type="transmembrane region" description="Helical" evidence="6">
    <location>
        <begin position="24"/>
        <end position="42"/>
    </location>
</feature>
<dbReference type="EMBL" id="JAUOZS010000001">
    <property type="protein sequence ID" value="MDT8899633.1"/>
    <property type="molecule type" value="Genomic_DNA"/>
</dbReference>
<feature type="transmembrane region" description="Helical" evidence="6">
    <location>
        <begin position="81"/>
        <end position="102"/>
    </location>
</feature>
<dbReference type="Proteomes" id="UP001254848">
    <property type="component" value="Unassembled WGS sequence"/>
</dbReference>
<reference evidence="8 9" key="1">
    <citation type="submission" date="2023-07" db="EMBL/GenBank/DDBJ databases">
        <title>The novel representative of Negativicutes class, Anaeroselena agilis gen. nov. sp. nov.</title>
        <authorList>
            <person name="Prokofeva M.I."/>
            <person name="Elcheninov A.G."/>
            <person name="Klyukina A."/>
            <person name="Kublanov I.V."/>
            <person name="Frolov E.N."/>
            <person name="Podosokorskaya O.A."/>
        </authorList>
    </citation>
    <scope>NUCLEOTIDE SEQUENCE [LARGE SCALE GENOMIC DNA]</scope>
    <source>
        <strain evidence="8 9">4137-cl</strain>
    </source>
</reference>
<name>A0ABU3NS40_9FIRM</name>
<evidence type="ECO:0000256" key="2">
    <source>
        <dbReference type="ARBA" id="ARBA00012438"/>
    </source>
</evidence>
<dbReference type="SUPFAM" id="SSF55874">
    <property type="entry name" value="ATPase domain of HSP90 chaperone/DNA topoisomerase II/histidine kinase"/>
    <property type="match status" value="1"/>
</dbReference>
<dbReference type="Pfam" id="PF02518">
    <property type="entry name" value="HATPase_c"/>
    <property type="match status" value="1"/>
</dbReference>
<dbReference type="SMART" id="SM00387">
    <property type="entry name" value="HATPase_c"/>
    <property type="match status" value="1"/>
</dbReference>
<dbReference type="Gene3D" id="3.30.450.20">
    <property type="entry name" value="PAS domain"/>
    <property type="match status" value="1"/>
</dbReference>
<dbReference type="InterPro" id="IPR035965">
    <property type="entry name" value="PAS-like_dom_sf"/>
</dbReference>
<feature type="transmembrane region" description="Helical" evidence="6">
    <location>
        <begin position="49"/>
        <end position="69"/>
    </location>
</feature>
<dbReference type="Pfam" id="PF07730">
    <property type="entry name" value="HisKA_3"/>
    <property type="match status" value="1"/>
</dbReference>
<accession>A0ABU3NS40</accession>
<dbReference type="Pfam" id="PF16927">
    <property type="entry name" value="HisKA_7TM"/>
    <property type="match status" value="1"/>
</dbReference>
<evidence type="ECO:0000313" key="9">
    <source>
        <dbReference type="Proteomes" id="UP001254848"/>
    </source>
</evidence>
<dbReference type="InterPro" id="IPR011712">
    <property type="entry name" value="Sig_transdc_His_kin_sub3_dim/P"/>
</dbReference>
<keyword evidence="4 8" id="KW-0418">Kinase</keyword>
<feature type="transmembrane region" description="Helical" evidence="6">
    <location>
        <begin position="216"/>
        <end position="236"/>
    </location>
</feature>
<evidence type="ECO:0000256" key="1">
    <source>
        <dbReference type="ARBA" id="ARBA00000085"/>
    </source>
</evidence>
<feature type="transmembrane region" description="Helical" evidence="6">
    <location>
        <begin position="156"/>
        <end position="179"/>
    </location>
</feature>
<dbReference type="CDD" id="cd16917">
    <property type="entry name" value="HATPase_UhpB-NarQ-NarX-like"/>
    <property type="match status" value="1"/>
</dbReference>
<feature type="domain" description="Histidine kinase" evidence="7">
    <location>
        <begin position="479"/>
        <end position="571"/>
    </location>
</feature>
<dbReference type="RefSeq" id="WP_413778204.1">
    <property type="nucleotide sequence ID" value="NZ_JAUOZS010000001.1"/>
</dbReference>
<organism evidence="8 9">
    <name type="scientific">Anaeroselena agilis</name>
    <dbReference type="NCBI Taxonomy" id="3063788"/>
    <lineage>
        <taxon>Bacteria</taxon>
        <taxon>Bacillati</taxon>
        <taxon>Bacillota</taxon>
        <taxon>Negativicutes</taxon>
        <taxon>Acetonemataceae</taxon>
        <taxon>Anaeroselena</taxon>
    </lineage>
</organism>
<dbReference type="InterPro" id="IPR003594">
    <property type="entry name" value="HATPase_dom"/>
</dbReference>
<gene>
    <name evidence="8" type="ORF">Q4T40_00035</name>
</gene>
<evidence type="ECO:0000259" key="7">
    <source>
        <dbReference type="PROSITE" id="PS50109"/>
    </source>
</evidence>
<dbReference type="PROSITE" id="PS50109">
    <property type="entry name" value="HIS_KIN"/>
    <property type="match status" value="1"/>
</dbReference>
<evidence type="ECO:0000256" key="5">
    <source>
        <dbReference type="ARBA" id="ARBA00023012"/>
    </source>
</evidence>
<keyword evidence="9" id="KW-1185">Reference proteome</keyword>
<dbReference type="InterPro" id="IPR031621">
    <property type="entry name" value="HisKA_7TM"/>
</dbReference>
<dbReference type="SUPFAM" id="SSF55785">
    <property type="entry name" value="PYP-like sensor domain (PAS domain)"/>
    <property type="match status" value="1"/>
</dbReference>
<proteinExistence type="predicted"/>
<keyword evidence="6" id="KW-1133">Transmembrane helix</keyword>
<dbReference type="GO" id="GO:0016301">
    <property type="term" value="F:kinase activity"/>
    <property type="evidence" value="ECO:0007669"/>
    <property type="project" value="UniProtKB-KW"/>
</dbReference>
<keyword evidence="6" id="KW-0472">Membrane</keyword>
<comment type="caution">
    <text evidence="8">The sequence shown here is derived from an EMBL/GenBank/DDBJ whole genome shotgun (WGS) entry which is preliminary data.</text>
</comment>
<dbReference type="Gene3D" id="3.30.565.10">
    <property type="entry name" value="Histidine kinase-like ATPase, C-terminal domain"/>
    <property type="match status" value="1"/>
</dbReference>
<dbReference type="EC" id="2.7.13.3" evidence="2"/>
<keyword evidence="5" id="KW-0902">Two-component regulatory system</keyword>
<protein>
    <recommendedName>
        <fullName evidence="2">histidine kinase</fullName>
        <ecNumber evidence="2">2.7.13.3</ecNumber>
    </recommendedName>
</protein>
<comment type="catalytic activity">
    <reaction evidence="1">
        <text>ATP + protein L-histidine = ADP + protein N-phospho-L-histidine.</text>
        <dbReference type="EC" id="2.7.13.3"/>
    </reaction>
</comment>
<evidence type="ECO:0000256" key="6">
    <source>
        <dbReference type="SAM" id="Phobius"/>
    </source>
</evidence>
<dbReference type="InterPro" id="IPR036890">
    <property type="entry name" value="HATPase_C_sf"/>
</dbReference>
<keyword evidence="3" id="KW-0808">Transferase</keyword>
<sequence length="580" mass="63749">MSFFSTMSDVSSLQLMTYHPIKEVWFYLLAATVLTALAGYCWRDRRAPAALCWVFSLSLRSIFLLALVMVSVSPALADKVFWAKVQQISASATIPTFFLLVVSVAGQKGRIVRAVALALFAITAFAILSLLTTGWHGWFWRGVVWDGTTFGVVRGPVYWCFVAAAYLQFLILSMLCIVWARRASGLRRWQIAALPVDPLISLAGHVLWAIDQQAGVIPPLPLAFMLSGMAWSWIFFRLRVLNLMSLAESTVIGNIDDSLIITDDRGYILELNPSAQRRFSCIAPALTGRHFAEAFARWPAMAALLDINEVTEGEIHLEGSGDFSYHVTPLVSWGKLSIGKAIVFHDVTRLREAQAQIVEQQKALSIMKERERLGRELHDGAGQVWGYLSLNLQTVRSLLKGGQLDKADEQVGKVIRTIKEMNTDARESIFGLKLAAAGGDDFVINLQDYLEWYADTNGIDAELTLPDGSMAGLLPHTGEVQLLRIIQEALTNIRKHAKASKATIRIAVADRRVIAVVEDDGCGFDPAAPAKRKSFGLQIMDERAGEAGGRLRIESAPGEGTKVTVEFSLDKVAGDENAVG</sequence>
<dbReference type="InterPro" id="IPR050482">
    <property type="entry name" value="Sensor_HK_TwoCompSys"/>
</dbReference>
<evidence type="ECO:0000256" key="4">
    <source>
        <dbReference type="ARBA" id="ARBA00022777"/>
    </source>
</evidence>
<evidence type="ECO:0000313" key="8">
    <source>
        <dbReference type="EMBL" id="MDT8899633.1"/>
    </source>
</evidence>